<reference evidence="3" key="1">
    <citation type="journal article" date="2010" name="Genome Res.">
        <title>Population genomic sequencing of Coccidioides fungi reveals recent hybridization and transposon control.</title>
        <authorList>
            <person name="Neafsey D.E."/>
            <person name="Barker B.M."/>
            <person name="Sharpton T.J."/>
            <person name="Stajich J.E."/>
            <person name="Park D.J."/>
            <person name="Whiston E."/>
            <person name="Hung C.-Y."/>
            <person name="McMahan C."/>
            <person name="White J."/>
            <person name="Sykes S."/>
            <person name="Heiman D."/>
            <person name="Young S."/>
            <person name="Zeng Q."/>
            <person name="Abouelleil A."/>
            <person name="Aftuck L."/>
            <person name="Bessette D."/>
            <person name="Brown A."/>
            <person name="FitzGerald M."/>
            <person name="Lui A."/>
            <person name="Macdonald J.P."/>
            <person name="Priest M."/>
            <person name="Orbach M.J."/>
            <person name="Galgiani J.N."/>
            <person name="Kirkland T.N."/>
            <person name="Cole G.T."/>
            <person name="Birren B.W."/>
            <person name="Henn M.R."/>
            <person name="Taylor J.W."/>
            <person name="Rounsley S.D."/>
        </authorList>
    </citation>
    <scope>NUCLEOTIDE SEQUENCE [LARGE SCALE GENOMIC DNA]</scope>
    <source>
        <strain evidence="3">RMSCC 2394</strain>
    </source>
</reference>
<evidence type="ECO:0000313" key="3">
    <source>
        <dbReference type="Proteomes" id="UP000054565"/>
    </source>
</evidence>
<evidence type="ECO:0000313" key="2">
    <source>
        <dbReference type="EMBL" id="KMP08328.1"/>
    </source>
</evidence>
<dbReference type="Proteomes" id="UP000054565">
    <property type="component" value="Unassembled WGS sequence"/>
</dbReference>
<feature type="region of interest" description="Disordered" evidence="1">
    <location>
        <begin position="1"/>
        <end position="38"/>
    </location>
</feature>
<sequence length="117" mass="13310">MDHGDIEDPDVQMPQIKGTPLPKQARVMNSHDPSTGQLQSRLQDMVPCKQALLMVEKPIPRERENSVEKDSHLERAGDRRRAILGTEYGKYNKKISAECRAANKMTNKVLVPNQDWC</sequence>
<accession>A0A0J6YN20</accession>
<evidence type="ECO:0000256" key="1">
    <source>
        <dbReference type="SAM" id="MobiDB-lite"/>
    </source>
</evidence>
<name>A0A0J6YN20_COCIT</name>
<gene>
    <name evidence="2" type="ORF">CIRG_08009</name>
</gene>
<dbReference type="AlphaFoldDB" id="A0A0J6YN20"/>
<organism evidence="2 3">
    <name type="scientific">Coccidioides immitis RMSCC 2394</name>
    <dbReference type="NCBI Taxonomy" id="404692"/>
    <lineage>
        <taxon>Eukaryota</taxon>
        <taxon>Fungi</taxon>
        <taxon>Dikarya</taxon>
        <taxon>Ascomycota</taxon>
        <taxon>Pezizomycotina</taxon>
        <taxon>Eurotiomycetes</taxon>
        <taxon>Eurotiomycetidae</taxon>
        <taxon>Onygenales</taxon>
        <taxon>Onygenaceae</taxon>
        <taxon>Coccidioides</taxon>
    </lineage>
</organism>
<feature type="region of interest" description="Disordered" evidence="1">
    <location>
        <begin position="59"/>
        <end position="78"/>
    </location>
</feature>
<dbReference type="EMBL" id="DS028097">
    <property type="protein sequence ID" value="KMP08328.1"/>
    <property type="molecule type" value="Genomic_DNA"/>
</dbReference>
<proteinExistence type="predicted"/>
<protein>
    <submittedName>
        <fullName evidence="2">Uncharacterized protein</fullName>
    </submittedName>
</protein>